<gene>
    <name evidence="2" type="ORF">HCDG_02687</name>
</gene>
<protein>
    <submittedName>
        <fullName evidence="2">DEAD_2 protein</fullName>
    </submittedName>
</protein>
<proteinExistence type="predicted"/>
<dbReference type="Proteomes" id="UP000002624">
    <property type="component" value="Unassembled WGS sequence"/>
</dbReference>
<sequence>MNSIEKNFHHPFIPYDIQRQFMQALYDCIEGGKVGIFESPTGTLLDPYKWTADSEPEWMLEYSRREKTRFIREKREQLEDRLAKIRADEERQRKQFVDGNHTSKRRKLTAGNDASEQGS</sequence>
<dbReference type="STRING" id="544712.C6H906"/>
<dbReference type="EMBL" id="GG692421">
    <property type="protein sequence ID" value="EER42789.1"/>
    <property type="molecule type" value="Genomic_DNA"/>
</dbReference>
<evidence type="ECO:0000313" key="2">
    <source>
        <dbReference type="EMBL" id="EER42789.1"/>
    </source>
</evidence>
<dbReference type="VEuPathDB" id="FungiDB:HCDG_02687"/>
<name>C6H906_AJECH</name>
<evidence type="ECO:0000256" key="1">
    <source>
        <dbReference type="SAM" id="MobiDB-lite"/>
    </source>
</evidence>
<dbReference type="HOGENOM" id="CLU_2060833_0_0_1"/>
<accession>C6H906</accession>
<reference evidence="3" key="1">
    <citation type="submission" date="2009-05" db="EMBL/GenBank/DDBJ databases">
        <title>The genome sequence of Ajellomyces capsulatus strain H143.</title>
        <authorList>
            <person name="Champion M."/>
            <person name="Cuomo C.A."/>
            <person name="Ma L.-J."/>
            <person name="Henn M.R."/>
            <person name="Sil A."/>
            <person name="Goldman B."/>
            <person name="Young S.K."/>
            <person name="Kodira C.D."/>
            <person name="Zeng Q."/>
            <person name="Koehrsen M."/>
            <person name="Alvarado L."/>
            <person name="Berlin A.M."/>
            <person name="Borenstein D."/>
            <person name="Chen Z."/>
            <person name="Engels R."/>
            <person name="Freedman E."/>
            <person name="Gellesch M."/>
            <person name="Goldberg J."/>
            <person name="Griggs A."/>
            <person name="Gujja S."/>
            <person name="Heiman D.I."/>
            <person name="Hepburn T.A."/>
            <person name="Howarth C."/>
            <person name="Jen D."/>
            <person name="Larson L."/>
            <person name="Lewis B."/>
            <person name="Mehta T."/>
            <person name="Park D."/>
            <person name="Pearson M."/>
            <person name="Roberts A."/>
            <person name="Saif S."/>
            <person name="Shea T.D."/>
            <person name="Shenoy N."/>
            <person name="Sisk P."/>
            <person name="Stolte C."/>
            <person name="Sykes S."/>
            <person name="Walk T."/>
            <person name="White J."/>
            <person name="Yandava C."/>
            <person name="Klein B."/>
            <person name="McEwen J.G."/>
            <person name="Puccia R."/>
            <person name="Goldman G.H."/>
            <person name="Felipe M.S."/>
            <person name="Nino-Vega G."/>
            <person name="San-Blas G."/>
            <person name="Taylor J.W."/>
            <person name="Mendoza L."/>
            <person name="Galagan J.E."/>
            <person name="Nusbaum C."/>
            <person name="Birren B.W."/>
        </authorList>
    </citation>
    <scope>NUCLEOTIDE SEQUENCE [LARGE SCALE GENOMIC DNA]</scope>
    <source>
        <strain evidence="3">H143</strain>
    </source>
</reference>
<organism evidence="2 3">
    <name type="scientific">Ajellomyces capsulatus (strain H143)</name>
    <name type="common">Darling's disease fungus</name>
    <name type="synonym">Histoplasma capsulatum</name>
    <dbReference type="NCBI Taxonomy" id="544712"/>
    <lineage>
        <taxon>Eukaryota</taxon>
        <taxon>Fungi</taxon>
        <taxon>Dikarya</taxon>
        <taxon>Ascomycota</taxon>
        <taxon>Pezizomycotina</taxon>
        <taxon>Eurotiomycetes</taxon>
        <taxon>Eurotiomycetidae</taxon>
        <taxon>Onygenales</taxon>
        <taxon>Ajellomycetaceae</taxon>
        <taxon>Histoplasma</taxon>
    </lineage>
</organism>
<feature type="region of interest" description="Disordered" evidence="1">
    <location>
        <begin position="91"/>
        <end position="119"/>
    </location>
</feature>
<dbReference type="AlphaFoldDB" id="C6H906"/>
<evidence type="ECO:0000313" key="3">
    <source>
        <dbReference type="Proteomes" id="UP000002624"/>
    </source>
</evidence>